<feature type="signal peptide" evidence="1">
    <location>
        <begin position="1"/>
        <end position="26"/>
    </location>
</feature>
<dbReference type="AlphaFoldDB" id="A0A367G3F1"/>
<keyword evidence="1" id="KW-0732">Signal</keyword>
<reference evidence="2 3" key="1">
    <citation type="submission" date="2018-02" db="EMBL/GenBank/DDBJ databases">
        <title>Complete genome sequencing of Faecalibacterium prausnitzii strains isolated from the human gut.</title>
        <authorList>
            <person name="Fitzgerald B.C."/>
            <person name="Shkoporov A.N."/>
            <person name="Ross P.R."/>
            <person name="Hill C."/>
        </authorList>
    </citation>
    <scope>NUCLEOTIDE SEQUENCE [LARGE SCALE GENOMIC DNA]</scope>
    <source>
        <strain evidence="2 3">APC942/31-1</strain>
    </source>
</reference>
<evidence type="ECO:0000313" key="2">
    <source>
        <dbReference type="EMBL" id="RCH44626.1"/>
    </source>
</evidence>
<dbReference type="InterPro" id="IPR009343">
    <property type="entry name" value="DUF1002"/>
</dbReference>
<accession>A0A367G3F1</accession>
<comment type="caution">
    <text evidence="2">The sequence shown here is derived from an EMBL/GenBank/DDBJ whole genome shotgun (WGS) entry which is preliminary data.</text>
</comment>
<dbReference type="Pfam" id="PF06207">
    <property type="entry name" value="DUF1002"/>
    <property type="match status" value="1"/>
</dbReference>
<dbReference type="Proteomes" id="UP000253208">
    <property type="component" value="Unassembled WGS sequence"/>
</dbReference>
<name>A0A367G3F1_9FIRM</name>
<sequence>MRRLNKVTALVIAGVISCTSPMMVMASDSGSVMSQAEEILKDNEVGSLASDPDKVGDIIVYVKGLFDSNQITDDEISQGIDEAADHFGVSLNEDDKSSLVNIISKFRGIEMSDDQIKGYVSDAYSTLKDMGVTKSDVKNIFEKAIEFIKGMLSRR</sequence>
<proteinExistence type="predicted"/>
<gene>
    <name evidence="2" type="ORF">C4886_06330</name>
</gene>
<dbReference type="PROSITE" id="PS51257">
    <property type="entry name" value="PROKAR_LIPOPROTEIN"/>
    <property type="match status" value="1"/>
</dbReference>
<feature type="chain" id="PRO_5016950381" evidence="1">
    <location>
        <begin position="27"/>
        <end position="155"/>
    </location>
</feature>
<dbReference type="EMBL" id="PSQG01000007">
    <property type="protein sequence ID" value="RCH44626.1"/>
    <property type="molecule type" value="Genomic_DNA"/>
</dbReference>
<evidence type="ECO:0000313" key="3">
    <source>
        <dbReference type="Proteomes" id="UP000253208"/>
    </source>
</evidence>
<protein>
    <submittedName>
        <fullName evidence="2">DUF1002 domain-containing protein</fullName>
    </submittedName>
</protein>
<evidence type="ECO:0000256" key="1">
    <source>
        <dbReference type="SAM" id="SignalP"/>
    </source>
</evidence>
<dbReference type="RefSeq" id="WP_015526559.1">
    <property type="nucleotide sequence ID" value="NZ_PSQG01000007.1"/>
</dbReference>
<organism evidence="2 3">
    <name type="scientific">Blautia obeum</name>
    <dbReference type="NCBI Taxonomy" id="40520"/>
    <lineage>
        <taxon>Bacteria</taxon>
        <taxon>Bacillati</taxon>
        <taxon>Bacillota</taxon>
        <taxon>Clostridia</taxon>
        <taxon>Lachnospirales</taxon>
        <taxon>Lachnospiraceae</taxon>
        <taxon>Blautia</taxon>
    </lineage>
</organism>